<feature type="chain" id="PRO_5037104687" description="Secretion system C-terminal sorting domain-containing protein" evidence="2">
    <location>
        <begin position="19"/>
        <end position="237"/>
    </location>
</feature>
<proteinExistence type="predicted"/>
<reference evidence="4 5" key="1">
    <citation type="journal article" date="2014" name="Int. J. Syst. Evol. Microbiol.">
        <title>Complete genome sequence of Corynebacterium casei LMG S-19264T (=DSM 44701T), isolated from a smear-ripened cheese.</title>
        <authorList>
            <consortium name="US DOE Joint Genome Institute (JGI-PGF)"/>
            <person name="Walter F."/>
            <person name="Albersmeier A."/>
            <person name="Kalinowski J."/>
            <person name="Ruckert C."/>
        </authorList>
    </citation>
    <scope>NUCLEOTIDE SEQUENCE [LARGE SCALE GENOMIC DNA]</scope>
    <source>
        <strain evidence="4 5">CGMCC 1.12925</strain>
    </source>
</reference>
<name>A0A917ECD5_9FLAO</name>
<dbReference type="AlphaFoldDB" id="A0A917ECD5"/>
<dbReference type="RefSeq" id="WP_188407219.1">
    <property type="nucleotide sequence ID" value="NZ_BMGL01000020.1"/>
</dbReference>
<evidence type="ECO:0000256" key="2">
    <source>
        <dbReference type="SAM" id="SignalP"/>
    </source>
</evidence>
<feature type="signal peptide" evidence="2">
    <location>
        <begin position="1"/>
        <end position="18"/>
    </location>
</feature>
<dbReference type="NCBIfam" id="TIGR04183">
    <property type="entry name" value="Por_Secre_tail"/>
    <property type="match status" value="1"/>
</dbReference>
<sequence length="237" mass="27197">MKTIYSLLIFLSFFTVNAQTVSILDHNWTIEKIVTIDQTIYADLNGEGVYDQLNILNTSSVYLYYSFFGECDYYFEIDETVQDFYITDFACPITPGGSYISAFFFGVFVFQEAEMQTNEGSIHGPFDYSFREEDDLIYLDITNPEGSVATFWTDTLSSTDFENVKLSIYPNPTTNLLHIESEEATVQQIEIFNLEGKQVFQSYNKNHPIEVGHLSAGLYILKIQTEKGSLTKKFEKK</sequence>
<keyword evidence="1 2" id="KW-0732">Signal</keyword>
<comment type="caution">
    <text evidence="4">The sequence shown here is derived from an EMBL/GenBank/DDBJ whole genome shotgun (WGS) entry which is preliminary data.</text>
</comment>
<keyword evidence="5" id="KW-1185">Reference proteome</keyword>
<protein>
    <recommendedName>
        <fullName evidence="3">Secretion system C-terminal sorting domain-containing protein</fullName>
    </recommendedName>
</protein>
<evidence type="ECO:0000313" key="5">
    <source>
        <dbReference type="Proteomes" id="UP000599688"/>
    </source>
</evidence>
<dbReference type="Proteomes" id="UP000599688">
    <property type="component" value="Unassembled WGS sequence"/>
</dbReference>
<evidence type="ECO:0000313" key="4">
    <source>
        <dbReference type="EMBL" id="GGE23139.1"/>
    </source>
</evidence>
<feature type="domain" description="Secretion system C-terminal sorting" evidence="3">
    <location>
        <begin position="168"/>
        <end position="234"/>
    </location>
</feature>
<dbReference type="Pfam" id="PF18962">
    <property type="entry name" value="Por_Secre_tail"/>
    <property type="match status" value="1"/>
</dbReference>
<organism evidence="4 5">
    <name type="scientific">Psychroflexus salis</name>
    <dbReference type="NCBI Taxonomy" id="1526574"/>
    <lineage>
        <taxon>Bacteria</taxon>
        <taxon>Pseudomonadati</taxon>
        <taxon>Bacteroidota</taxon>
        <taxon>Flavobacteriia</taxon>
        <taxon>Flavobacteriales</taxon>
        <taxon>Flavobacteriaceae</taxon>
        <taxon>Psychroflexus</taxon>
    </lineage>
</organism>
<dbReference type="InterPro" id="IPR026444">
    <property type="entry name" value="Secre_tail"/>
</dbReference>
<gene>
    <name evidence="4" type="ORF">GCM10010831_25060</name>
</gene>
<dbReference type="EMBL" id="BMGL01000020">
    <property type="protein sequence ID" value="GGE23139.1"/>
    <property type="molecule type" value="Genomic_DNA"/>
</dbReference>
<evidence type="ECO:0000259" key="3">
    <source>
        <dbReference type="Pfam" id="PF18962"/>
    </source>
</evidence>
<evidence type="ECO:0000256" key="1">
    <source>
        <dbReference type="ARBA" id="ARBA00022729"/>
    </source>
</evidence>
<accession>A0A917ECD5</accession>